<dbReference type="InterPro" id="IPR049730">
    <property type="entry name" value="SNF2/RAD54-like_C"/>
</dbReference>
<reference evidence="7 8" key="1">
    <citation type="journal article" date="2019" name="Sci. Rep.">
        <title>A high-quality genome of Eragrostis curvula grass provides insights into Poaceae evolution and supports new strategies to enhance forage quality.</title>
        <authorList>
            <person name="Carballo J."/>
            <person name="Santos B.A.C.M."/>
            <person name="Zappacosta D."/>
            <person name="Garbus I."/>
            <person name="Selva J.P."/>
            <person name="Gallo C.A."/>
            <person name="Diaz A."/>
            <person name="Albertini E."/>
            <person name="Caccamo M."/>
            <person name="Echenique V."/>
        </authorList>
    </citation>
    <scope>NUCLEOTIDE SEQUENCE [LARGE SCALE GENOMIC DNA]</scope>
    <source>
        <strain evidence="8">cv. Victoria</strain>
        <tissue evidence="7">Leaf</tissue>
    </source>
</reference>
<sequence>GDASAPFHQKKDYASAVLRRDPFARRGLLPRSESAAPGGTDDASSARSQNKDDVNSYSFRQQVLAELQRIDSAGEDEDKDEDEDEDEEEEDEDDEVNEDGEVEEEEKTEMMGGETWFSSEIPVYQDYLKCINRAEFEEDLPEGILTVSLLKHQGMGKTISMMALIQKEMPQQSEFRSSSKTAGGTLVVCPKKILLQWKEEFATRVTESAKLSILVYYNYRGPRAPDPEQLVQADVVLTTYDTLKQQSGTIANIKWFRVVLDEAHTIRNNTVIDGEAIVTLPEKTIQMKGICFTTEERDIYSSIRGKRHWQRLDVEKDSLSKCIYFVFILKGRWKLRKSSFSEMKSKVMELRKACNHTCLVSRAMKKSKRKSNPERSYVPSKIKAVMEILNSLVAESENAPEKALVFCYFHETLDLLELQLKNAYIQYRRIDGSLLLDSGDKAVKDFNKKPEVRVLLLSLMSGSLGLNLVAASHVILVEPWWNPYVEKQAIGRAHRITQTRPVIVHRLYIKDTVEERILFLQKRKEDIIKRVFDGDIFGDPARLKELTKLTIEDTRYLLGTDSYPPTSMHGSA</sequence>
<keyword evidence="2" id="KW-0378">Hydrolase</keyword>
<dbReference type="Pfam" id="PF00176">
    <property type="entry name" value="SNF2-rel_dom"/>
    <property type="match status" value="1"/>
</dbReference>
<feature type="domain" description="Helicase C-terminal" evidence="6">
    <location>
        <begin position="384"/>
        <end position="547"/>
    </location>
</feature>
<evidence type="ECO:0000259" key="6">
    <source>
        <dbReference type="PROSITE" id="PS51194"/>
    </source>
</evidence>
<dbReference type="Gene3D" id="3.40.50.300">
    <property type="entry name" value="P-loop containing nucleotide triphosphate hydrolases"/>
    <property type="match status" value="1"/>
</dbReference>
<evidence type="ECO:0000313" key="7">
    <source>
        <dbReference type="EMBL" id="TVU16142.1"/>
    </source>
</evidence>
<dbReference type="GO" id="GO:0005634">
    <property type="term" value="C:nucleus"/>
    <property type="evidence" value="ECO:0007669"/>
    <property type="project" value="TreeGrafter"/>
</dbReference>
<evidence type="ECO:0000259" key="5">
    <source>
        <dbReference type="PROSITE" id="PS51192"/>
    </source>
</evidence>
<dbReference type="GO" id="GO:0006281">
    <property type="term" value="P:DNA repair"/>
    <property type="evidence" value="ECO:0007669"/>
    <property type="project" value="TreeGrafter"/>
</dbReference>
<comment type="caution">
    <text evidence="7">The sequence shown here is derived from an EMBL/GenBank/DDBJ whole genome shotgun (WGS) entry which is preliminary data.</text>
</comment>
<feature type="non-terminal residue" evidence="7">
    <location>
        <position position="1"/>
    </location>
</feature>
<gene>
    <name evidence="7" type="ORF">EJB05_39693</name>
</gene>
<evidence type="ECO:0000256" key="2">
    <source>
        <dbReference type="ARBA" id="ARBA00022801"/>
    </source>
</evidence>
<dbReference type="SMART" id="SM00487">
    <property type="entry name" value="DEXDc"/>
    <property type="match status" value="1"/>
</dbReference>
<dbReference type="InterPro" id="IPR014001">
    <property type="entry name" value="Helicase_ATP-bd"/>
</dbReference>
<feature type="domain" description="Helicase ATP-binding" evidence="5">
    <location>
        <begin position="138"/>
        <end position="293"/>
    </location>
</feature>
<feature type="compositionally biased region" description="Acidic residues" evidence="4">
    <location>
        <begin position="73"/>
        <end position="107"/>
    </location>
</feature>
<proteinExistence type="predicted"/>
<dbReference type="SMART" id="SM00490">
    <property type="entry name" value="HELICc"/>
    <property type="match status" value="1"/>
</dbReference>
<evidence type="ECO:0000256" key="3">
    <source>
        <dbReference type="ARBA" id="ARBA00022840"/>
    </source>
</evidence>
<dbReference type="CDD" id="cd18793">
    <property type="entry name" value="SF2_C_SNF"/>
    <property type="match status" value="1"/>
</dbReference>
<evidence type="ECO:0008006" key="9">
    <source>
        <dbReference type="Google" id="ProtNLM"/>
    </source>
</evidence>
<feature type="region of interest" description="Disordered" evidence="4">
    <location>
        <begin position="1"/>
        <end position="114"/>
    </location>
</feature>
<protein>
    <recommendedName>
        <fullName evidence="9">Helicase C-terminal domain-containing protein</fullName>
    </recommendedName>
</protein>
<name>A0A5J9TXL8_9POAL</name>
<dbReference type="SUPFAM" id="SSF52540">
    <property type="entry name" value="P-loop containing nucleoside triphosphate hydrolases"/>
    <property type="match status" value="2"/>
</dbReference>
<accession>A0A5J9TXL8</accession>
<dbReference type="OrthoDB" id="448448at2759"/>
<dbReference type="GO" id="GO:0016787">
    <property type="term" value="F:hydrolase activity"/>
    <property type="evidence" value="ECO:0007669"/>
    <property type="project" value="UniProtKB-KW"/>
</dbReference>
<dbReference type="InterPro" id="IPR001650">
    <property type="entry name" value="Helicase_C-like"/>
</dbReference>
<dbReference type="EMBL" id="RWGY01000031">
    <property type="protein sequence ID" value="TVU16142.1"/>
    <property type="molecule type" value="Genomic_DNA"/>
</dbReference>
<keyword evidence="1" id="KW-0547">Nucleotide-binding</keyword>
<organism evidence="7 8">
    <name type="scientific">Eragrostis curvula</name>
    <name type="common">weeping love grass</name>
    <dbReference type="NCBI Taxonomy" id="38414"/>
    <lineage>
        <taxon>Eukaryota</taxon>
        <taxon>Viridiplantae</taxon>
        <taxon>Streptophyta</taxon>
        <taxon>Embryophyta</taxon>
        <taxon>Tracheophyta</taxon>
        <taxon>Spermatophyta</taxon>
        <taxon>Magnoliopsida</taxon>
        <taxon>Liliopsida</taxon>
        <taxon>Poales</taxon>
        <taxon>Poaceae</taxon>
        <taxon>PACMAD clade</taxon>
        <taxon>Chloridoideae</taxon>
        <taxon>Eragrostideae</taxon>
        <taxon>Eragrostidinae</taxon>
        <taxon>Eragrostis</taxon>
    </lineage>
</organism>
<dbReference type="Gene3D" id="3.40.50.10810">
    <property type="entry name" value="Tandem AAA-ATPase domain"/>
    <property type="match status" value="1"/>
</dbReference>
<evidence type="ECO:0000313" key="8">
    <source>
        <dbReference type="Proteomes" id="UP000324897"/>
    </source>
</evidence>
<dbReference type="AlphaFoldDB" id="A0A5J9TXL8"/>
<dbReference type="Pfam" id="PF00271">
    <property type="entry name" value="Helicase_C"/>
    <property type="match status" value="1"/>
</dbReference>
<dbReference type="PANTHER" id="PTHR45626:SF24">
    <property type="entry name" value="HELICASE-LIKE TRANSCRIPTION FACTOR CHR28-RELATED"/>
    <property type="match status" value="1"/>
</dbReference>
<evidence type="ECO:0000256" key="1">
    <source>
        <dbReference type="ARBA" id="ARBA00022741"/>
    </source>
</evidence>
<dbReference type="InterPro" id="IPR038718">
    <property type="entry name" value="SNF2-like_sf"/>
</dbReference>
<keyword evidence="3" id="KW-0067">ATP-binding</keyword>
<dbReference type="Gramene" id="TVU16142">
    <property type="protein sequence ID" value="TVU16142"/>
    <property type="gene ID" value="EJB05_39693"/>
</dbReference>
<evidence type="ECO:0000256" key="4">
    <source>
        <dbReference type="SAM" id="MobiDB-lite"/>
    </source>
</evidence>
<dbReference type="InterPro" id="IPR027417">
    <property type="entry name" value="P-loop_NTPase"/>
</dbReference>
<dbReference type="Proteomes" id="UP000324897">
    <property type="component" value="Unassembled WGS sequence"/>
</dbReference>
<keyword evidence="8" id="KW-1185">Reference proteome</keyword>
<dbReference type="PROSITE" id="PS51194">
    <property type="entry name" value="HELICASE_CTER"/>
    <property type="match status" value="1"/>
</dbReference>
<dbReference type="InterPro" id="IPR000330">
    <property type="entry name" value="SNF2_N"/>
</dbReference>
<dbReference type="PANTHER" id="PTHR45626">
    <property type="entry name" value="TRANSCRIPTION TERMINATION FACTOR 2-RELATED"/>
    <property type="match status" value="1"/>
</dbReference>
<feature type="compositionally biased region" description="Basic and acidic residues" evidence="4">
    <location>
        <begin position="9"/>
        <end position="24"/>
    </location>
</feature>
<dbReference type="GO" id="GO:0005524">
    <property type="term" value="F:ATP binding"/>
    <property type="evidence" value="ECO:0007669"/>
    <property type="project" value="UniProtKB-KW"/>
</dbReference>
<dbReference type="GO" id="GO:0008094">
    <property type="term" value="F:ATP-dependent activity, acting on DNA"/>
    <property type="evidence" value="ECO:0007669"/>
    <property type="project" value="TreeGrafter"/>
</dbReference>
<dbReference type="PROSITE" id="PS51192">
    <property type="entry name" value="HELICASE_ATP_BIND_1"/>
    <property type="match status" value="1"/>
</dbReference>
<dbReference type="InterPro" id="IPR050628">
    <property type="entry name" value="SNF2_RAD54_helicase_TF"/>
</dbReference>